<dbReference type="OrthoDB" id="2156052at2759"/>
<dbReference type="Gene3D" id="3.30.200.20">
    <property type="entry name" value="Phosphorylase Kinase, domain 1"/>
    <property type="match status" value="1"/>
</dbReference>
<dbReference type="InterPro" id="IPR000719">
    <property type="entry name" value="Prot_kinase_dom"/>
</dbReference>
<dbReference type="InterPro" id="IPR052396">
    <property type="entry name" value="Meiotic_Drive_Suppr_Kinase"/>
</dbReference>
<organism evidence="2 3">
    <name type="scientific">Diversispora epigaea</name>
    <dbReference type="NCBI Taxonomy" id="1348612"/>
    <lineage>
        <taxon>Eukaryota</taxon>
        <taxon>Fungi</taxon>
        <taxon>Fungi incertae sedis</taxon>
        <taxon>Mucoromycota</taxon>
        <taxon>Glomeromycotina</taxon>
        <taxon>Glomeromycetes</taxon>
        <taxon>Diversisporales</taxon>
        <taxon>Diversisporaceae</taxon>
        <taxon>Diversispora</taxon>
    </lineage>
</organism>
<dbReference type="Gene3D" id="1.10.510.10">
    <property type="entry name" value="Transferase(Phosphotransferase) domain 1"/>
    <property type="match status" value="1"/>
</dbReference>
<dbReference type="EMBL" id="PQFF01000135">
    <property type="protein sequence ID" value="RHZ79505.1"/>
    <property type="molecule type" value="Genomic_DNA"/>
</dbReference>
<dbReference type="STRING" id="1348612.A0A397IU19"/>
<dbReference type="SUPFAM" id="SSF56112">
    <property type="entry name" value="Protein kinase-like (PK-like)"/>
    <property type="match status" value="1"/>
</dbReference>
<dbReference type="PROSITE" id="PS50011">
    <property type="entry name" value="PROTEIN_KINASE_DOM"/>
    <property type="match status" value="1"/>
</dbReference>
<dbReference type="AlphaFoldDB" id="A0A397IU19"/>
<feature type="domain" description="Protein kinase" evidence="1">
    <location>
        <begin position="280"/>
        <end position="442"/>
    </location>
</feature>
<accession>A0A397IU19</accession>
<dbReference type="GO" id="GO:0004672">
    <property type="term" value="F:protein kinase activity"/>
    <property type="evidence" value="ECO:0007669"/>
    <property type="project" value="InterPro"/>
</dbReference>
<evidence type="ECO:0000313" key="2">
    <source>
        <dbReference type="EMBL" id="RHZ79505.1"/>
    </source>
</evidence>
<dbReference type="Pfam" id="PF00069">
    <property type="entry name" value="Pkinase"/>
    <property type="match status" value="1"/>
</dbReference>
<evidence type="ECO:0000313" key="3">
    <source>
        <dbReference type="Proteomes" id="UP000266861"/>
    </source>
</evidence>
<evidence type="ECO:0000259" key="1">
    <source>
        <dbReference type="PROSITE" id="PS50011"/>
    </source>
</evidence>
<gene>
    <name evidence="2" type="ORF">Glove_144g141</name>
</gene>
<dbReference type="InterPro" id="IPR011009">
    <property type="entry name" value="Kinase-like_dom_sf"/>
</dbReference>
<protein>
    <recommendedName>
        <fullName evidence="1">Protein kinase domain-containing protein</fullName>
    </recommendedName>
</protein>
<dbReference type="Proteomes" id="UP000266861">
    <property type="component" value="Unassembled WGS sequence"/>
</dbReference>
<dbReference type="PANTHER" id="PTHR37171">
    <property type="entry name" value="SERINE/THREONINE-PROTEIN KINASE YRZF-RELATED"/>
    <property type="match status" value="1"/>
</dbReference>
<dbReference type="PANTHER" id="PTHR37171:SF1">
    <property type="entry name" value="SERINE_THREONINE-PROTEIN KINASE YRZF-RELATED"/>
    <property type="match status" value="1"/>
</dbReference>
<dbReference type="PROSITE" id="PS00109">
    <property type="entry name" value="PROTEIN_KINASE_TYR"/>
    <property type="match status" value="1"/>
</dbReference>
<proteinExistence type="predicted"/>
<keyword evidence="3" id="KW-1185">Reference proteome</keyword>
<dbReference type="InterPro" id="IPR008266">
    <property type="entry name" value="Tyr_kinase_AS"/>
</dbReference>
<dbReference type="GO" id="GO:0005524">
    <property type="term" value="F:ATP binding"/>
    <property type="evidence" value="ECO:0007669"/>
    <property type="project" value="InterPro"/>
</dbReference>
<name>A0A397IU19_9GLOM</name>
<comment type="caution">
    <text evidence="2">The sequence shown here is derived from an EMBL/GenBank/DDBJ whole genome shotgun (WGS) entry which is preliminary data.</text>
</comment>
<sequence length="442" mass="50501">MTETADQLLSHVSPVCQWIPPDPSTRFPEDVREWDGFFRDVRLASIQYPLPGGQFPVFPTNAQSLEVEEDAKTSFYNNVLWPVETLLKTQGAIFRERGPKLLCFPDYVLCINTTLSKMPVVMKSQHNLNLCGHTLWQIYQRADRDQITDPNFKFKEKILSHVFGEMACNGLHYGILSNYSDTYFLKREEASPTILYVTRIVQPNDNNPTLRECVYYISQLAINDNAGNTLNHPPNDSDDESDDYNAYISRISRRKKQSSKKIGSSKSSEKVVASSSKGITKIDEYIDSGTFGKVFSGYYHGQAVAWKTCDGYKEKEAKKMLRVEMNVYSILKECQGNIIPQLLYGGYIYCGYLYVLALQLIEDAHPIDPANLTVEDKKTIMKQLKTIHSYGVLHNDISQGNILLESKSHRFFFIDFGLSELVGTKSKKLYKEKKILKRLLQI</sequence>
<reference evidence="2 3" key="1">
    <citation type="submission" date="2018-08" db="EMBL/GenBank/DDBJ databases">
        <title>Genome and evolution of the arbuscular mycorrhizal fungus Diversispora epigaea (formerly Glomus versiforme) and its bacterial endosymbionts.</title>
        <authorList>
            <person name="Sun X."/>
            <person name="Fei Z."/>
            <person name="Harrison M."/>
        </authorList>
    </citation>
    <scope>NUCLEOTIDE SEQUENCE [LARGE SCALE GENOMIC DNA]</scope>
    <source>
        <strain evidence="2 3">IT104</strain>
    </source>
</reference>